<reference evidence="9" key="1">
    <citation type="journal article" date="2014" name="Int. J. Syst. Evol. Microbiol.">
        <title>Complete genome sequence of Corynebacterium casei LMG S-19264T (=DSM 44701T), isolated from a smear-ripened cheese.</title>
        <authorList>
            <consortium name="US DOE Joint Genome Institute (JGI-PGF)"/>
            <person name="Walter F."/>
            <person name="Albersmeier A."/>
            <person name="Kalinowski J."/>
            <person name="Ruckert C."/>
        </authorList>
    </citation>
    <scope>NUCLEOTIDE SEQUENCE</scope>
    <source>
        <strain evidence="9">KCTC 23077</strain>
    </source>
</reference>
<keyword evidence="4" id="KW-0249">Electron transport</keyword>
<name>A0A918T443_9GAMM</name>
<dbReference type="Gene3D" id="1.10.760.10">
    <property type="entry name" value="Cytochrome c-like domain"/>
    <property type="match status" value="1"/>
</dbReference>
<dbReference type="EMBL" id="BMYD01000005">
    <property type="protein sequence ID" value="GHA87664.1"/>
    <property type="molecule type" value="Genomic_DNA"/>
</dbReference>
<evidence type="ECO:0000256" key="1">
    <source>
        <dbReference type="ARBA" id="ARBA00022448"/>
    </source>
</evidence>
<evidence type="ECO:0000256" key="4">
    <source>
        <dbReference type="ARBA" id="ARBA00022982"/>
    </source>
</evidence>
<dbReference type="PROSITE" id="PS51007">
    <property type="entry name" value="CYTC"/>
    <property type="match status" value="1"/>
</dbReference>
<dbReference type="PRINTS" id="PR00607">
    <property type="entry name" value="CYTCHROMECIE"/>
</dbReference>
<dbReference type="AlphaFoldDB" id="A0A918T443"/>
<evidence type="ECO:0000256" key="2">
    <source>
        <dbReference type="ARBA" id="ARBA00022617"/>
    </source>
</evidence>
<dbReference type="GO" id="GO:0020037">
    <property type="term" value="F:heme binding"/>
    <property type="evidence" value="ECO:0007669"/>
    <property type="project" value="InterPro"/>
</dbReference>
<protein>
    <submittedName>
        <fullName evidence="9">Cytochrome c</fullName>
    </submittedName>
</protein>
<keyword evidence="2 6" id="KW-0349">Heme</keyword>
<gene>
    <name evidence="9" type="ORF">GCM10007067_27090</name>
</gene>
<dbReference type="Proteomes" id="UP000646426">
    <property type="component" value="Unassembled WGS sequence"/>
</dbReference>
<keyword evidence="3 6" id="KW-0479">Metal-binding</keyword>
<dbReference type="GO" id="GO:0009055">
    <property type="term" value="F:electron transfer activity"/>
    <property type="evidence" value="ECO:0007669"/>
    <property type="project" value="InterPro"/>
</dbReference>
<dbReference type="InterPro" id="IPR036909">
    <property type="entry name" value="Cyt_c-like_dom_sf"/>
</dbReference>
<dbReference type="SUPFAM" id="SSF46626">
    <property type="entry name" value="Cytochrome c"/>
    <property type="match status" value="1"/>
</dbReference>
<evidence type="ECO:0000259" key="8">
    <source>
        <dbReference type="PROSITE" id="PS51007"/>
    </source>
</evidence>
<dbReference type="PANTHER" id="PTHR40942">
    <property type="match status" value="1"/>
</dbReference>
<dbReference type="InterPro" id="IPR009056">
    <property type="entry name" value="Cyt_c-like_dom"/>
</dbReference>
<evidence type="ECO:0000313" key="9">
    <source>
        <dbReference type="EMBL" id="GHA87664.1"/>
    </source>
</evidence>
<organism evidence="9 10">
    <name type="scientific">Cognatilysobacter bugurensis</name>
    <dbReference type="NCBI Taxonomy" id="543356"/>
    <lineage>
        <taxon>Bacteria</taxon>
        <taxon>Pseudomonadati</taxon>
        <taxon>Pseudomonadota</taxon>
        <taxon>Gammaproteobacteria</taxon>
        <taxon>Lysobacterales</taxon>
        <taxon>Lysobacteraceae</taxon>
        <taxon>Cognatilysobacter</taxon>
    </lineage>
</organism>
<reference evidence="9" key="2">
    <citation type="submission" date="2020-09" db="EMBL/GenBank/DDBJ databases">
        <authorList>
            <person name="Sun Q."/>
            <person name="Kim S."/>
        </authorList>
    </citation>
    <scope>NUCLEOTIDE SEQUENCE</scope>
    <source>
        <strain evidence="9">KCTC 23077</strain>
    </source>
</reference>
<feature type="transmembrane region" description="Helical" evidence="7">
    <location>
        <begin position="12"/>
        <end position="33"/>
    </location>
</feature>
<keyword evidence="1" id="KW-0813">Transport</keyword>
<dbReference type="RefSeq" id="WP_189457541.1">
    <property type="nucleotide sequence ID" value="NZ_BMYD01000005.1"/>
</dbReference>
<dbReference type="GO" id="GO:0005506">
    <property type="term" value="F:iron ion binding"/>
    <property type="evidence" value="ECO:0007669"/>
    <property type="project" value="InterPro"/>
</dbReference>
<proteinExistence type="predicted"/>
<sequence>MRNYDLEFLKKFSMVIGFLVLVTLGLILGSIYLHGTLPRDADTSFARRTYQRIAPVGSVYAGATGAAAQAAAAQAAAAAAASQVAYGGTLDGSVIFGNLCAGCHKSGAGGAPTLARGDWTARLAQGNEVLYRHAIEGYTGSAGVMPPKGGNPALTDEQVNATVDWMLANLQ</sequence>
<keyword evidence="5 6" id="KW-0408">Iron</keyword>
<comment type="caution">
    <text evidence="9">The sequence shown here is derived from an EMBL/GenBank/DDBJ whole genome shotgun (WGS) entry which is preliminary data.</text>
</comment>
<keyword evidence="10" id="KW-1185">Reference proteome</keyword>
<evidence type="ECO:0000256" key="5">
    <source>
        <dbReference type="ARBA" id="ARBA00023004"/>
    </source>
</evidence>
<evidence type="ECO:0000256" key="3">
    <source>
        <dbReference type="ARBA" id="ARBA00022723"/>
    </source>
</evidence>
<keyword evidence="7" id="KW-0812">Transmembrane</keyword>
<keyword evidence="7" id="KW-0472">Membrane</keyword>
<dbReference type="Pfam" id="PF13442">
    <property type="entry name" value="Cytochrome_CBB3"/>
    <property type="match status" value="1"/>
</dbReference>
<evidence type="ECO:0000313" key="10">
    <source>
        <dbReference type="Proteomes" id="UP000646426"/>
    </source>
</evidence>
<dbReference type="PANTHER" id="PTHR40942:SF4">
    <property type="entry name" value="CYTOCHROME C5"/>
    <property type="match status" value="1"/>
</dbReference>
<evidence type="ECO:0000256" key="6">
    <source>
        <dbReference type="PROSITE-ProRule" id="PRU00433"/>
    </source>
</evidence>
<dbReference type="InterPro" id="IPR002323">
    <property type="entry name" value="Cyt_CIE"/>
</dbReference>
<feature type="domain" description="Cytochrome c" evidence="8">
    <location>
        <begin position="87"/>
        <end position="170"/>
    </location>
</feature>
<keyword evidence="7" id="KW-1133">Transmembrane helix</keyword>
<evidence type="ECO:0000256" key="7">
    <source>
        <dbReference type="SAM" id="Phobius"/>
    </source>
</evidence>
<accession>A0A918T443</accession>